<dbReference type="AlphaFoldDB" id="A0A250DH47"/>
<keyword evidence="3" id="KW-0645">Protease</keyword>
<keyword evidence="3" id="KW-0378">Hydrolase</keyword>
<evidence type="ECO:0000313" key="4">
    <source>
        <dbReference type="Proteomes" id="UP000217154"/>
    </source>
</evidence>
<evidence type="ECO:0000313" key="3">
    <source>
        <dbReference type="EMBL" id="MDP9926005.1"/>
    </source>
</evidence>
<keyword evidence="1" id="KW-0472">Membrane</keyword>
<dbReference type="Proteomes" id="UP000217154">
    <property type="component" value="Chromosome"/>
</dbReference>
<keyword evidence="1" id="KW-0812">Transmembrane</keyword>
<proteinExistence type="predicted"/>
<dbReference type="GO" id="GO:0006508">
    <property type="term" value="P:proteolysis"/>
    <property type="evidence" value="ECO:0007669"/>
    <property type="project" value="UniProtKB-KW"/>
</dbReference>
<protein>
    <submittedName>
        <fullName evidence="3">ABC-type protease/lipase transport system fused ATPase/permease subunit</fullName>
    </submittedName>
    <submittedName>
        <fullName evidence="2">General secretion pathway protein GspL</fullName>
    </submittedName>
</protein>
<organism evidence="2 4">
    <name type="scientific">Variovorax boronicumulans</name>
    <dbReference type="NCBI Taxonomy" id="436515"/>
    <lineage>
        <taxon>Bacteria</taxon>
        <taxon>Pseudomonadati</taxon>
        <taxon>Pseudomonadota</taxon>
        <taxon>Betaproteobacteria</taxon>
        <taxon>Burkholderiales</taxon>
        <taxon>Comamonadaceae</taxon>
        <taxon>Variovorax</taxon>
    </lineage>
</organism>
<sequence>MSTSNASVFRVHSWRTTLLAASVVLLIVMALLMKWLVELQVETAQERQLREAVAREADARCFVLPTRQEVDTCRAVNAAGLTP</sequence>
<dbReference type="Proteomes" id="UP001244295">
    <property type="component" value="Unassembled WGS sequence"/>
</dbReference>
<dbReference type="KEGG" id="vbo:CKY39_11190"/>
<dbReference type="GO" id="GO:0008233">
    <property type="term" value="F:peptidase activity"/>
    <property type="evidence" value="ECO:0007669"/>
    <property type="project" value="UniProtKB-KW"/>
</dbReference>
<accession>A0A250DH47</accession>
<dbReference type="EMBL" id="JAUSRR010000009">
    <property type="protein sequence ID" value="MDP9926005.1"/>
    <property type="molecule type" value="Genomic_DNA"/>
</dbReference>
<reference evidence="3" key="2">
    <citation type="submission" date="2023-07" db="EMBL/GenBank/DDBJ databases">
        <title>Sorghum-associated microbial communities from plants grown in Nebraska, USA.</title>
        <authorList>
            <person name="Schachtman D."/>
        </authorList>
    </citation>
    <scope>NUCLEOTIDE SEQUENCE</scope>
    <source>
        <strain evidence="3">DS2795</strain>
    </source>
</reference>
<evidence type="ECO:0000313" key="2">
    <source>
        <dbReference type="EMBL" id="ATA53717.1"/>
    </source>
</evidence>
<feature type="transmembrane region" description="Helical" evidence="1">
    <location>
        <begin position="18"/>
        <end position="37"/>
    </location>
</feature>
<gene>
    <name evidence="2" type="ORF">CKY39_11190</name>
    <name evidence="3" type="ORF">J2W25_005052</name>
</gene>
<dbReference type="EMBL" id="CP023284">
    <property type="protein sequence ID" value="ATA53717.1"/>
    <property type="molecule type" value="Genomic_DNA"/>
</dbReference>
<keyword evidence="1" id="KW-1133">Transmembrane helix</keyword>
<reference evidence="2 4" key="1">
    <citation type="submission" date="2017-09" db="EMBL/GenBank/DDBJ databases">
        <title>The diverse metabolic capabilities of V. boronicumulans make it an excellent choice for continued studies on novel biodegradation.</title>
        <authorList>
            <person name="Sun S."/>
        </authorList>
    </citation>
    <scope>NUCLEOTIDE SEQUENCE [LARGE SCALE GENOMIC DNA]</scope>
    <source>
        <strain evidence="2 4">J1</strain>
    </source>
</reference>
<name>A0A250DH47_9BURK</name>
<evidence type="ECO:0000256" key="1">
    <source>
        <dbReference type="SAM" id="Phobius"/>
    </source>
</evidence>
<dbReference type="RefSeq" id="WP_095744491.1">
    <property type="nucleotide sequence ID" value="NZ_CP023284.1"/>
</dbReference>